<dbReference type="EMBL" id="JAKIKT010000007">
    <property type="protein sequence ID" value="MCL2915508.1"/>
    <property type="molecule type" value="Genomic_DNA"/>
</dbReference>
<sequence>MINTPSKAICSLAAVPFFTLSPIAQALANVAQADEEIEVITVEARKRVEPLQEVPVAVSVLTGKDIERTFNQKVESIDKFTPNVELGKMQFAGGGITAGIRGISFSEVERTFEPAVGMSVDGVFFGTGVGAMVDLLDIESIEVLRGPQGTLFGRNTMGGVINVKRANPTGEFGFKGDLTFGSYGRNDYKAVVNLPAFANDSLAVKFYAYDLNGDLFSKNIFTGDRDKGTDQLTFGTKIMFVPTDEIQAVFSYDRVKDESNYPGVVNLSQNNNVFCIIGQSVFGVAGCESETAAVVEAAGYNFYEYNTEVSQTPFSADITSNLYSLNIDWDITDQLRLTSVTGYQDVEDRLDAEVTGIPDVRVVNDSGAVTASIPFFRVDRPQDYEQFSQEFRVASDFGGSFDFVAGLYYFSSEYSLKPQSGYLLGGLSFRAFAHQEVEAYAAYGELYFGLTDKLSMTVGGRYTYEEKTFDAIRYENGVVDGNPVEKIAFQCPDASSDYIPCRDPKEDWNRFSPRIAFDYKFSDDLMSYISYSQGFRSGGWVGRAAVADGIGPYDPEVLDNYEIGLRSEWFENSFRLNLTAFYMDYKDKQEDYTVAYTSVFDQPSTTSFVENAAKATITGLELESQLQVTEDFRLKAAAGYLDAEYDSYVIPGPGNTPVDVTSERHYRYAPEYTFALGAEYYVDLSDWGELAFIANYKHTAEFWVTPQFDLTGNGRDQIDSYNQLDLSINYDSGSNYRISLFVDNVTNADGRLFRKFDAGSFVFGDKEVGRTYGINLGVNF</sequence>
<protein>
    <submittedName>
        <fullName evidence="16">TonB-dependent receptor</fullName>
    </submittedName>
</protein>
<evidence type="ECO:0000256" key="1">
    <source>
        <dbReference type="ARBA" id="ARBA00004571"/>
    </source>
</evidence>
<reference evidence="16 17" key="1">
    <citation type="submission" date="2022-01" db="EMBL/GenBank/DDBJ databases">
        <title>Whole genome-based taxonomy of the Shewanellaceae.</title>
        <authorList>
            <person name="Martin-Rodriguez A.J."/>
        </authorList>
    </citation>
    <scope>NUCLEOTIDE SEQUENCE [LARGE SCALE GENOMIC DNA]</scope>
    <source>
        <strain evidence="16 17">DSM 21332</strain>
    </source>
</reference>
<feature type="domain" description="TonB-dependent receptor-like beta-barrel" evidence="14">
    <location>
        <begin position="302"/>
        <end position="745"/>
    </location>
</feature>
<keyword evidence="9 11" id="KW-0472">Membrane</keyword>
<dbReference type="PANTHER" id="PTHR32552:SF81">
    <property type="entry name" value="TONB-DEPENDENT OUTER MEMBRANE RECEPTOR"/>
    <property type="match status" value="1"/>
</dbReference>
<keyword evidence="3 11" id="KW-1134">Transmembrane beta strand</keyword>
<evidence type="ECO:0000259" key="15">
    <source>
        <dbReference type="Pfam" id="PF07715"/>
    </source>
</evidence>
<dbReference type="InterPro" id="IPR036942">
    <property type="entry name" value="Beta-barrel_TonB_sf"/>
</dbReference>
<dbReference type="Pfam" id="PF07715">
    <property type="entry name" value="Plug"/>
    <property type="match status" value="1"/>
</dbReference>
<evidence type="ECO:0000256" key="11">
    <source>
        <dbReference type="PROSITE-ProRule" id="PRU01360"/>
    </source>
</evidence>
<keyword evidence="7" id="KW-0406">Ion transport</keyword>
<gene>
    <name evidence="16" type="ORF">L2725_17275</name>
</gene>
<evidence type="ECO:0000256" key="9">
    <source>
        <dbReference type="ARBA" id="ARBA00023136"/>
    </source>
</evidence>
<accession>A0ABT0NAM0</accession>
<evidence type="ECO:0000256" key="13">
    <source>
        <dbReference type="SAM" id="SignalP"/>
    </source>
</evidence>
<feature type="signal peptide" evidence="13">
    <location>
        <begin position="1"/>
        <end position="26"/>
    </location>
</feature>
<dbReference type="InterPro" id="IPR000531">
    <property type="entry name" value="Beta-barrel_TonB"/>
</dbReference>
<dbReference type="SUPFAM" id="SSF56935">
    <property type="entry name" value="Porins"/>
    <property type="match status" value="1"/>
</dbReference>
<dbReference type="Proteomes" id="UP001202831">
    <property type="component" value="Unassembled WGS sequence"/>
</dbReference>
<name>A0ABT0NAM0_9GAMM</name>
<evidence type="ECO:0000256" key="8">
    <source>
        <dbReference type="ARBA" id="ARBA00023077"/>
    </source>
</evidence>
<keyword evidence="8 12" id="KW-0798">TonB box</keyword>
<evidence type="ECO:0000256" key="5">
    <source>
        <dbReference type="ARBA" id="ARBA00022692"/>
    </source>
</evidence>
<evidence type="ECO:0000313" key="17">
    <source>
        <dbReference type="Proteomes" id="UP001202831"/>
    </source>
</evidence>
<organism evidence="16 17">
    <name type="scientific">Shewanella corallii</name>
    <dbReference type="NCBI Taxonomy" id="560080"/>
    <lineage>
        <taxon>Bacteria</taxon>
        <taxon>Pseudomonadati</taxon>
        <taxon>Pseudomonadota</taxon>
        <taxon>Gammaproteobacteria</taxon>
        <taxon>Alteromonadales</taxon>
        <taxon>Shewanellaceae</taxon>
        <taxon>Shewanella</taxon>
    </lineage>
</organism>
<comment type="caution">
    <text evidence="16">The sequence shown here is derived from an EMBL/GenBank/DDBJ whole genome shotgun (WGS) entry which is preliminary data.</text>
</comment>
<feature type="domain" description="TonB-dependent receptor plug" evidence="15">
    <location>
        <begin position="51"/>
        <end position="160"/>
    </location>
</feature>
<keyword evidence="10 11" id="KW-0998">Cell outer membrane</keyword>
<keyword evidence="16" id="KW-0675">Receptor</keyword>
<dbReference type="PANTHER" id="PTHR32552">
    <property type="entry name" value="FERRICHROME IRON RECEPTOR-RELATED"/>
    <property type="match status" value="1"/>
</dbReference>
<dbReference type="Pfam" id="PF00593">
    <property type="entry name" value="TonB_dep_Rec_b-barrel"/>
    <property type="match status" value="1"/>
</dbReference>
<dbReference type="InterPro" id="IPR039426">
    <property type="entry name" value="TonB-dep_rcpt-like"/>
</dbReference>
<dbReference type="InterPro" id="IPR012910">
    <property type="entry name" value="Plug_dom"/>
</dbReference>
<evidence type="ECO:0000256" key="7">
    <source>
        <dbReference type="ARBA" id="ARBA00023065"/>
    </source>
</evidence>
<evidence type="ECO:0000313" key="16">
    <source>
        <dbReference type="EMBL" id="MCL2915508.1"/>
    </source>
</evidence>
<evidence type="ECO:0000256" key="2">
    <source>
        <dbReference type="ARBA" id="ARBA00022448"/>
    </source>
</evidence>
<evidence type="ECO:0000256" key="12">
    <source>
        <dbReference type="RuleBase" id="RU003357"/>
    </source>
</evidence>
<evidence type="ECO:0000256" key="6">
    <source>
        <dbReference type="ARBA" id="ARBA00023004"/>
    </source>
</evidence>
<proteinExistence type="inferred from homology"/>
<keyword evidence="5 11" id="KW-0812">Transmembrane</keyword>
<dbReference type="RefSeq" id="WP_249250092.1">
    <property type="nucleotide sequence ID" value="NZ_JAKIKT010000007.1"/>
</dbReference>
<comment type="similarity">
    <text evidence="11 12">Belongs to the TonB-dependent receptor family.</text>
</comment>
<evidence type="ECO:0000256" key="3">
    <source>
        <dbReference type="ARBA" id="ARBA00022452"/>
    </source>
</evidence>
<keyword evidence="4" id="KW-0410">Iron transport</keyword>
<keyword evidence="6" id="KW-0408">Iron</keyword>
<keyword evidence="2 11" id="KW-0813">Transport</keyword>
<dbReference type="PROSITE" id="PS52016">
    <property type="entry name" value="TONB_DEPENDENT_REC_3"/>
    <property type="match status" value="1"/>
</dbReference>
<evidence type="ECO:0000256" key="4">
    <source>
        <dbReference type="ARBA" id="ARBA00022496"/>
    </source>
</evidence>
<keyword evidence="13" id="KW-0732">Signal</keyword>
<comment type="subcellular location">
    <subcellularLocation>
        <location evidence="1 11">Cell outer membrane</location>
        <topology evidence="1 11">Multi-pass membrane protein</topology>
    </subcellularLocation>
</comment>
<dbReference type="Gene3D" id="2.40.170.20">
    <property type="entry name" value="TonB-dependent receptor, beta-barrel domain"/>
    <property type="match status" value="1"/>
</dbReference>
<keyword evidence="17" id="KW-1185">Reference proteome</keyword>
<evidence type="ECO:0000259" key="14">
    <source>
        <dbReference type="Pfam" id="PF00593"/>
    </source>
</evidence>
<feature type="chain" id="PRO_5046939342" evidence="13">
    <location>
        <begin position="27"/>
        <end position="780"/>
    </location>
</feature>
<evidence type="ECO:0000256" key="10">
    <source>
        <dbReference type="ARBA" id="ARBA00023237"/>
    </source>
</evidence>